<dbReference type="Proteomes" id="UP001342314">
    <property type="component" value="Unassembled WGS sequence"/>
</dbReference>
<dbReference type="EMBL" id="BQKY01000006">
    <property type="protein sequence ID" value="GJN90457.1"/>
    <property type="molecule type" value="Genomic_DNA"/>
</dbReference>
<name>A0AAV5GN48_9BASI</name>
<proteinExistence type="predicted"/>
<dbReference type="PANTHER" id="PTHR13162">
    <property type="entry name" value="CCR4-NOT TRANSCRIPTION COMPLEX"/>
    <property type="match status" value="1"/>
</dbReference>
<protein>
    <submittedName>
        <fullName evidence="3">Uncharacterized protein</fullName>
    </submittedName>
</protein>
<dbReference type="GO" id="GO:0017148">
    <property type="term" value="P:negative regulation of translation"/>
    <property type="evidence" value="ECO:0007669"/>
    <property type="project" value="InterPro"/>
</dbReference>
<dbReference type="PANTHER" id="PTHR13162:SF8">
    <property type="entry name" value="CCR4-NOT TRANSCRIPTION COMPLEX SUBUNIT 1"/>
    <property type="match status" value="1"/>
</dbReference>
<comment type="caution">
    <text evidence="3">The sequence shown here is derived from an EMBL/GenBank/DDBJ whole genome shotgun (WGS) entry which is preliminary data.</text>
</comment>
<dbReference type="GO" id="GO:0060090">
    <property type="term" value="F:molecular adaptor activity"/>
    <property type="evidence" value="ECO:0007669"/>
    <property type="project" value="TreeGrafter"/>
</dbReference>
<gene>
    <name evidence="3" type="ORF">Rhopal_003468-T1</name>
</gene>
<dbReference type="InterPro" id="IPR040398">
    <property type="entry name" value="Not1"/>
</dbReference>
<dbReference type="AlphaFoldDB" id="A0AAV5GN48"/>
<dbReference type="InterPro" id="IPR032194">
    <property type="entry name" value="CNOT1_HEAT"/>
</dbReference>
<evidence type="ECO:0000259" key="2">
    <source>
        <dbReference type="Pfam" id="PF16418"/>
    </source>
</evidence>
<dbReference type="GO" id="GO:0000288">
    <property type="term" value="P:nuclear-transcribed mRNA catabolic process, deadenylation-dependent decay"/>
    <property type="evidence" value="ECO:0007669"/>
    <property type="project" value="TreeGrafter"/>
</dbReference>
<evidence type="ECO:0000313" key="4">
    <source>
        <dbReference type="Proteomes" id="UP001342314"/>
    </source>
</evidence>
<keyword evidence="4" id="KW-1185">Reference proteome</keyword>
<dbReference type="GO" id="GO:0030015">
    <property type="term" value="C:CCR4-NOT core complex"/>
    <property type="evidence" value="ECO:0007669"/>
    <property type="project" value="InterPro"/>
</dbReference>
<reference evidence="3 4" key="1">
    <citation type="submission" date="2021-12" db="EMBL/GenBank/DDBJ databases">
        <title>High titer production of polyol ester of fatty acids by Rhodotorula paludigena BS15 towards product separation-free biomass refinery.</title>
        <authorList>
            <person name="Mano J."/>
            <person name="Ono H."/>
            <person name="Tanaka T."/>
            <person name="Naito K."/>
            <person name="Sushida H."/>
            <person name="Ike M."/>
            <person name="Tokuyasu K."/>
            <person name="Kitaoka M."/>
        </authorList>
    </citation>
    <scope>NUCLEOTIDE SEQUENCE [LARGE SCALE GENOMIC DNA]</scope>
    <source>
        <strain evidence="3 4">BS15</strain>
    </source>
</reference>
<organism evidence="3 4">
    <name type="scientific">Rhodotorula paludigena</name>
    <dbReference type="NCBI Taxonomy" id="86838"/>
    <lineage>
        <taxon>Eukaryota</taxon>
        <taxon>Fungi</taxon>
        <taxon>Dikarya</taxon>
        <taxon>Basidiomycota</taxon>
        <taxon>Pucciniomycotina</taxon>
        <taxon>Microbotryomycetes</taxon>
        <taxon>Sporidiobolales</taxon>
        <taxon>Sporidiobolaceae</taxon>
        <taxon>Rhodotorula</taxon>
    </lineage>
</organism>
<accession>A0AAV5GN48</accession>
<dbReference type="Gene3D" id="1.25.40.840">
    <property type="entry name" value="CCR4-NOT transcription complex subunit 1 TTP binding domain"/>
    <property type="match status" value="1"/>
</dbReference>
<feature type="domain" description="CCR4-NOT transcription complex subunit 1 HEAT repeat" evidence="2">
    <location>
        <begin position="36"/>
        <end position="146"/>
    </location>
</feature>
<dbReference type="GO" id="GO:0000932">
    <property type="term" value="C:P-body"/>
    <property type="evidence" value="ECO:0007669"/>
    <property type="project" value="TreeGrafter"/>
</dbReference>
<dbReference type="InterPro" id="IPR032193">
    <property type="entry name" value="CNOT1_TTP_bind"/>
</dbReference>
<dbReference type="Pfam" id="PF16418">
    <property type="entry name" value="CNOT1_HEAT"/>
    <property type="match status" value="1"/>
</dbReference>
<feature type="domain" description="CCR4-NOT transcription complex subunit 1 TTP binding" evidence="1">
    <location>
        <begin position="251"/>
        <end position="328"/>
    </location>
</feature>
<sequence length="378" mass="42791">MANEQRELALRVHELLDRGNKINPGLIEPWNAVHGELVARLLSTFLAGHPAHQLVFLRVYQFAMNVPRIVDIAQDLKALDHVLGLRPFVLALDPAALASRREYLKLDEWLSIQLAQRRAQLVRATLEFVGRTLQHELRRQELDHARADDSRAQRGDERHLHARPARSLFSGDDVELFKDVCTQCLQLHPRLVNFSRENTDSEPGMAVTSFSPKVEAECDALYKRMYELRTAVDKVVAELRQAKKSDDQHDHALSLTACLLGDLIQFRVIDFVPLGIAVRCALDALRNPPESHWFRFGIQSLARFQGRLGEWPQLAHSILSIPHVAQLRPTWPQRRRKQCSVPGGAELGDLSGAGGAFSQQQQQQQAPQGPERLWFTAI</sequence>
<dbReference type="InterPro" id="IPR038535">
    <property type="entry name" value="CNOT1_TTP_bind_sf"/>
</dbReference>
<evidence type="ECO:0000259" key="1">
    <source>
        <dbReference type="Pfam" id="PF16417"/>
    </source>
</evidence>
<evidence type="ECO:0000313" key="3">
    <source>
        <dbReference type="EMBL" id="GJN90457.1"/>
    </source>
</evidence>
<dbReference type="Pfam" id="PF16417">
    <property type="entry name" value="CNOT1_TTP_bind"/>
    <property type="match status" value="1"/>
</dbReference>